<name>A0AAV1TQC7_9STRA</name>
<proteinExistence type="predicted"/>
<dbReference type="PANTHER" id="PTHR42648:SF28">
    <property type="entry name" value="TRANSPOSON-ENCODED PROTEIN WITH RIBONUCLEASE H-LIKE AND RETROVIRUS ZINC FINGER-LIKE DOMAINS"/>
    <property type="match status" value="1"/>
</dbReference>
<gene>
    <name evidence="7" type="ORF">PM001_LOCUS9769</name>
</gene>
<keyword evidence="3" id="KW-0064">Aspartyl protease</keyword>
<dbReference type="PROSITE" id="PS50994">
    <property type="entry name" value="INTEGRASE"/>
    <property type="match status" value="1"/>
</dbReference>
<dbReference type="GO" id="GO:0003676">
    <property type="term" value="F:nucleic acid binding"/>
    <property type="evidence" value="ECO:0007669"/>
    <property type="project" value="InterPro"/>
</dbReference>
<dbReference type="SUPFAM" id="SSF53098">
    <property type="entry name" value="Ribonuclease H-like"/>
    <property type="match status" value="1"/>
</dbReference>
<keyword evidence="2" id="KW-0479">Metal-binding</keyword>
<reference evidence="7" key="1">
    <citation type="submission" date="2024-01" db="EMBL/GenBank/DDBJ databases">
        <authorList>
            <person name="Webb A."/>
        </authorList>
    </citation>
    <scope>NUCLEOTIDE SEQUENCE</scope>
    <source>
        <strain evidence="7">Pm1</strain>
    </source>
</reference>
<dbReference type="GO" id="GO:0046872">
    <property type="term" value="F:metal ion binding"/>
    <property type="evidence" value="ECO:0007669"/>
    <property type="project" value="UniProtKB-KW"/>
</dbReference>
<comment type="caution">
    <text evidence="7">The sequence shown here is derived from an EMBL/GenBank/DDBJ whole genome shotgun (WGS) entry which is preliminary data.</text>
</comment>
<dbReference type="Pfam" id="PF07727">
    <property type="entry name" value="RVT_2"/>
    <property type="match status" value="2"/>
</dbReference>
<dbReference type="GO" id="GO:0004190">
    <property type="term" value="F:aspartic-type endopeptidase activity"/>
    <property type="evidence" value="ECO:0007669"/>
    <property type="project" value="UniProtKB-KW"/>
</dbReference>
<evidence type="ECO:0000256" key="4">
    <source>
        <dbReference type="ARBA" id="ARBA00022801"/>
    </source>
</evidence>
<dbReference type="GO" id="GO:0015074">
    <property type="term" value="P:DNA integration"/>
    <property type="evidence" value="ECO:0007669"/>
    <property type="project" value="InterPro"/>
</dbReference>
<dbReference type="Proteomes" id="UP001162060">
    <property type="component" value="Unassembled WGS sequence"/>
</dbReference>
<evidence type="ECO:0000259" key="6">
    <source>
        <dbReference type="PROSITE" id="PS50994"/>
    </source>
</evidence>
<evidence type="ECO:0000256" key="5">
    <source>
        <dbReference type="SAM" id="MobiDB-lite"/>
    </source>
</evidence>
<dbReference type="Pfam" id="PF25597">
    <property type="entry name" value="SH3_retrovirus"/>
    <property type="match status" value="1"/>
</dbReference>
<organism evidence="7 8">
    <name type="scientific">Peronospora matthiolae</name>
    <dbReference type="NCBI Taxonomy" id="2874970"/>
    <lineage>
        <taxon>Eukaryota</taxon>
        <taxon>Sar</taxon>
        <taxon>Stramenopiles</taxon>
        <taxon>Oomycota</taxon>
        <taxon>Peronosporomycetes</taxon>
        <taxon>Peronosporales</taxon>
        <taxon>Peronosporaceae</taxon>
        <taxon>Peronospora</taxon>
    </lineage>
</organism>
<dbReference type="InterPro" id="IPR036397">
    <property type="entry name" value="RNaseH_sf"/>
</dbReference>
<keyword evidence="1" id="KW-0645">Protease</keyword>
<evidence type="ECO:0000256" key="2">
    <source>
        <dbReference type="ARBA" id="ARBA00022723"/>
    </source>
</evidence>
<dbReference type="InterPro" id="IPR039537">
    <property type="entry name" value="Retrotran_Ty1/copia-like"/>
</dbReference>
<dbReference type="PANTHER" id="PTHR42648">
    <property type="entry name" value="TRANSPOSASE, PUTATIVE-RELATED"/>
    <property type="match status" value="1"/>
</dbReference>
<dbReference type="InterPro" id="IPR001584">
    <property type="entry name" value="Integrase_cat-core"/>
</dbReference>
<protein>
    <recommendedName>
        <fullName evidence="6">Integrase catalytic domain-containing protein</fullName>
    </recommendedName>
</protein>
<dbReference type="Pfam" id="PF14223">
    <property type="entry name" value="Retrotran_gag_2"/>
    <property type="match status" value="1"/>
</dbReference>
<dbReference type="Gene3D" id="3.30.420.10">
    <property type="entry name" value="Ribonuclease H-like superfamily/Ribonuclease H"/>
    <property type="match status" value="1"/>
</dbReference>
<accession>A0AAV1TQC7</accession>
<dbReference type="SUPFAM" id="SSF56672">
    <property type="entry name" value="DNA/RNA polymerases"/>
    <property type="match status" value="1"/>
</dbReference>
<dbReference type="InterPro" id="IPR057670">
    <property type="entry name" value="SH3_retrovirus"/>
</dbReference>
<evidence type="ECO:0000256" key="3">
    <source>
        <dbReference type="ARBA" id="ARBA00022750"/>
    </source>
</evidence>
<dbReference type="InterPro" id="IPR054722">
    <property type="entry name" value="PolX-like_BBD"/>
</dbReference>
<dbReference type="Pfam" id="PF22936">
    <property type="entry name" value="Pol_BBD"/>
    <property type="match status" value="1"/>
</dbReference>
<evidence type="ECO:0000313" key="7">
    <source>
        <dbReference type="EMBL" id="CAK7924619.1"/>
    </source>
</evidence>
<dbReference type="EMBL" id="CAKLBY020000078">
    <property type="protein sequence ID" value="CAK7924619.1"/>
    <property type="molecule type" value="Genomic_DNA"/>
</dbReference>
<evidence type="ECO:0000313" key="8">
    <source>
        <dbReference type="Proteomes" id="UP001162060"/>
    </source>
</evidence>
<dbReference type="AlphaFoldDB" id="A0AAV1TQC7"/>
<feature type="domain" description="Integrase catalytic" evidence="6">
    <location>
        <begin position="184"/>
        <end position="360"/>
    </location>
</feature>
<dbReference type="InterPro" id="IPR043502">
    <property type="entry name" value="DNA/RNA_pol_sf"/>
</dbReference>
<keyword evidence="4" id="KW-0378">Hydrolase</keyword>
<feature type="region of interest" description="Disordered" evidence="5">
    <location>
        <begin position="458"/>
        <end position="516"/>
    </location>
</feature>
<dbReference type="InterPro" id="IPR013103">
    <property type="entry name" value="RVT_2"/>
</dbReference>
<evidence type="ECO:0000256" key="1">
    <source>
        <dbReference type="ARBA" id="ARBA00022670"/>
    </source>
</evidence>
<sequence>MWPVDSGATHHICHDKTKFASLAERNEGELLVADGNKVAIKGVGTIMEKVVLPNGEEREIEIKNALYVPSMSKNLLSVPQINSHGKFQVVFDGSKMYVTLKNSQQVVATADFVDGLYWLRTTQRSANVTTSRTSCADLHARMGHAPVDVLRKMIATNMIKDVRVPLKSGGATTCRGCQQGKMVQKPFPSNRDKRSYYTFELLHLDICGPMEKDSLGGSKYLLLIIDEASGCMKGFCLRVKSESEDYIRKYITMVQTQFCKKVKFVRHDGAREFATNSLQLFYEDEGIEQQTTVPYAHQTNRTAERAIRTIVTIGRSMLHHAKLDKCFWAEAAMTAIYVKNRLPSPKVVHKTPFEIVYNLKPSVKHMRTFGCQTYILTPKENRLKWDPKARAGIFVVYEEVSKAYRVYDIEAGQVVISRDVNFDESTFGLQLPITDEDVDDLDFELLDLDDEELRQMEYKQTGKRKNRLNDEDTAAPRPRAVRQRPGLEESSAPENNSSRQEEDEEMKDSGDSTPPVFWRASANAVEAAVNLSEPSTFEAAVSDPDQVHWRKAIHAELESMRLRGVFRAAKLPNGQRAIGTKWVFKIKRKADGSIEKYKARLVAKGFRQKYGIDYTETFSPVVNFPIRRNEEQVFCAIPEGIEVDEDFDCFELVKAIYGLKQASRVWNETFHEFVCSTGFQVSDFDPCLYLKITSGECVLLLVYVNDVLVTGSSTELIMRTKSDLKARFEMTDSGKCAFVLGIELVDHDNGSVTMCQRRYVEDHRSNEVLHISAKLSSIGAKMEDEDAAICLLCSLPKSYENVVLNLEMSSVELRTQDAVKELTSEYIKRQGNKETRRRR</sequence>
<dbReference type="InterPro" id="IPR012337">
    <property type="entry name" value="RNaseH-like_sf"/>
</dbReference>
<dbReference type="GO" id="GO:0006508">
    <property type="term" value="P:proteolysis"/>
    <property type="evidence" value="ECO:0007669"/>
    <property type="project" value="UniProtKB-KW"/>
</dbReference>